<evidence type="ECO:0000313" key="4">
    <source>
        <dbReference type="WBParaSite" id="SRAE_1000352800.1"/>
    </source>
</evidence>
<dbReference type="OMA" id="KWFSHAS"/>
<keyword evidence="1" id="KW-0812">Transmembrane</keyword>
<dbReference type="GeneID" id="36377640"/>
<feature type="transmembrane region" description="Helical" evidence="1">
    <location>
        <begin position="174"/>
        <end position="198"/>
    </location>
</feature>
<dbReference type="WormBase" id="SRAE_1000352800">
    <property type="protein sequence ID" value="SRP01274"/>
    <property type="gene ID" value="WBGene00260145"/>
</dbReference>
<feature type="transmembrane region" description="Helical" evidence="1">
    <location>
        <begin position="37"/>
        <end position="60"/>
    </location>
</feature>
<dbReference type="Pfam" id="PF10321">
    <property type="entry name" value="7TM_GPCR_Srt"/>
    <property type="match status" value="1"/>
</dbReference>
<organism evidence="2">
    <name type="scientific">Strongyloides ratti</name>
    <name type="common">Parasitic roundworm</name>
    <dbReference type="NCBI Taxonomy" id="34506"/>
    <lineage>
        <taxon>Eukaryota</taxon>
        <taxon>Metazoa</taxon>
        <taxon>Ecdysozoa</taxon>
        <taxon>Nematoda</taxon>
        <taxon>Chromadorea</taxon>
        <taxon>Rhabditida</taxon>
        <taxon>Tylenchina</taxon>
        <taxon>Panagrolaimomorpha</taxon>
        <taxon>Strongyloidoidea</taxon>
        <taxon>Strongyloididae</taxon>
        <taxon>Strongyloides</taxon>
    </lineage>
</organism>
<dbReference type="WBParaSite" id="SRAE_1000352800.1">
    <property type="protein sequence ID" value="SRAE_1000352800.1"/>
    <property type="gene ID" value="WBGene00260145"/>
</dbReference>
<protein>
    <submittedName>
        <fullName evidence="2 4">7TM GPCR, serpentine receptor class t (Srt) family-containing protein</fullName>
    </submittedName>
</protein>
<gene>
    <name evidence="2 4 5" type="ORF">SRAE_1000352800</name>
</gene>
<dbReference type="InterPro" id="IPR019425">
    <property type="entry name" value="7TM_GPCR_serpentine_rcpt_Srt"/>
</dbReference>
<reference evidence="4" key="2">
    <citation type="submission" date="2020-12" db="UniProtKB">
        <authorList>
            <consortium name="WormBaseParasite"/>
        </authorList>
    </citation>
    <scope>IDENTIFICATION</scope>
</reference>
<reference evidence="2 3" key="1">
    <citation type="submission" date="2014-09" db="EMBL/GenBank/DDBJ databases">
        <authorList>
            <person name="Martin A.A."/>
        </authorList>
    </citation>
    <scope>NUCLEOTIDE SEQUENCE</scope>
    <source>
        <strain evidence="3">ED321</strain>
        <strain evidence="2">ED321 Heterogonic</strain>
    </source>
</reference>
<dbReference type="PANTHER" id="PTHR23021:SF11">
    <property type="entry name" value="SERPENTINE RECEPTOR, CLASS T"/>
    <property type="match status" value="1"/>
</dbReference>
<dbReference type="RefSeq" id="XP_024504476.1">
    <property type="nucleotide sequence ID" value="XM_024650728.1"/>
</dbReference>
<feature type="transmembrane region" description="Helical" evidence="1">
    <location>
        <begin position="204"/>
        <end position="228"/>
    </location>
</feature>
<keyword evidence="1" id="KW-1133">Transmembrane helix</keyword>
<dbReference type="EMBL" id="LN609528">
    <property type="protein sequence ID" value="CEF65275.1"/>
    <property type="molecule type" value="Genomic_DNA"/>
</dbReference>
<keyword evidence="2" id="KW-0675">Receptor</keyword>
<evidence type="ECO:0000256" key="1">
    <source>
        <dbReference type="SAM" id="Phobius"/>
    </source>
</evidence>
<evidence type="ECO:0000313" key="2">
    <source>
        <dbReference type="EMBL" id="CEF65275.1"/>
    </source>
</evidence>
<sequence length="260" mass="29975">MSIFIGIINLLYITIHGLGSGYLAWYGETYCTKPKIIIFIGSFSVALWGSYCISVLILLFNKCLGFYNINLNRIVFDKTNILGWLIIPIIYSIYLINFTPPLIFSTLNNSWYFYPYIDHPKHQNSNVPTTNLIYLLNNYFIAIVPTILLIFYILKKAGEVMANKKAPKLKKIPINNTFIQTILLTIIIYLTSIFLIIIHFNRKAVPGIICEIIILLANGIPSIFYLILNSKMRNDIYSIMHYTPKSKTPVKIIKKNIEYK</sequence>
<evidence type="ECO:0000313" key="5">
    <source>
        <dbReference type="WormBase" id="SRAE_1000352800"/>
    </source>
</evidence>
<feature type="transmembrane region" description="Helical" evidence="1">
    <location>
        <begin position="81"/>
        <end position="104"/>
    </location>
</feature>
<proteinExistence type="predicted"/>
<dbReference type="SUPFAM" id="SSF81321">
    <property type="entry name" value="Family A G protein-coupled receptor-like"/>
    <property type="match status" value="1"/>
</dbReference>
<accession>A0A090LCQ9</accession>
<dbReference type="AlphaFoldDB" id="A0A090LCQ9"/>
<dbReference type="STRING" id="34506.A0A090LCQ9"/>
<dbReference type="CTD" id="36377640"/>
<evidence type="ECO:0000313" key="3">
    <source>
        <dbReference type="Proteomes" id="UP000035682"/>
    </source>
</evidence>
<feature type="transmembrane region" description="Helical" evidence="1">
    <location>
        <begin position="132"/>
        <end position="154"/>
    </location>
</feature>
<feature type="transmembrane region" description="Helical" evidence="1">
    <location>
        <begin position="7"/>
        <end position="25"/>
    </location>
</feature>
<name>A0A090LCQ9_STRRB</name>
<keyword evidence="1" id="KW-0472">Membrane</keyword>
<keyword evidence="3" id="KW-1185">Reference proteome</keyword>
<dbReference type="PANTHER" id="PTHR23021">
    <property type="entry name" value="SERPENTINE RECEPTOR, CLASS T"/>
    <property type="match status" value="1"/>
</dbReference>
<dbReference type="Proteomes" id="UP000035682">
    <property type="component" value="Unplaced"/>
</dbReference>